<dbReference type="EMBL" id="MN739664">
    <property type="protein sequence ID" value="QHT19220.1"/>
    <property type="molecule type" value="Genomic_DNA"/>
</dbReference>
<reference evidence="2" key="1">
    <citation type="journal article" date="2020" name="Nature">
        <title>Giant virus diversity and host interactions through global metagenomics.</title>
        <authorList>
            <person name="Schulz F."/>
            <person name="Roux S."/>
            <person name="Paez-Espino D."/>
            <person name="Jungbluth S."/>
            <person name="Walsh D.A."/>
            <person name="Denef V.J."/>
            <person name="McMahon K.D."/>
            <person name="Konstantinidis K.T."/>
            <person name="Eloe-Fadrosh E.A."/>
            <person name="Kyrpides N.C."/>
            <person name="Woyke T."/>
        </authorList>
    </citation>
    <scope>NUCLEOTIDE SEQUENCE</scope>
    <source>
        <strain evidence="2">GVMAG-M-3300023174-57</strain>
    </source>
</reference>
<name>A0A6C0DS96_9ZZZZ</name>
<feature type="compositionally biased region" description="Acidic residues" evidence="1">
    <location>
        <begin position="114"/>
        <end position="162"/>
    </location>
</feature>
<accession>A0A6C0DS96</accession>
<dbReference type="AlphaFoldDB" id="A0A6C0DS96"/>
<sequence>MSSFIVLTAKGGIKVSTLDTTIGVEAGIAKAFKRAKGPLLVGSWTWQKMKFTLYGYKEGRAGTENKHELPVPFDTTVLFGDACVVGSLEKGGSTVVNLTADHWKRFYNSKTGAFEEEEEEEEEDDEDEDEEEDLEDEIDEEEVDDDVAPGEVEEEEEVEDEMPVLKSKVVGVAFKKIPKWMHVAELVPDEYVL</sequence>
<protein>
    <submittedName>
        <fullName evidence="2">Uncharacterized protein</fullName>
    </submittedName>
</protein>
<evidence type="ECO:0000256" key="1">
    <source>
        <dbReference type="SAM" id="MobiDB-lite"/>
    </source>
</evidence>
<proteinExistence type="predicted"/>
<organism evidence="2">
    <name type="scientific">viral metagenome</name>
    <dbReference type="NCBI Taxonomy" id="1070528"/>
    <lineage>
        <taxon>unclassified sequences</taxon>
        <taxon>metagenomes</taxon>
        <taxon>organismal metagenomes</taxon>
    </lineage>
</organism>
<evidence type="ECO:0000313" key="2">
    <source>
        <dbReference type="EMBL" id="QHT19220.1"/>
    </source>
</evidence>
<feature type="region of interest" description="Disordered" evidence="1">
    <location>
        <begin position="109"/>
        <end position="163"/>
    </location>
</feature>